<feature type="transmembrane region" description="Helical" evidence="1">
    <location>
        <begin position="51"/>
        <end position="72"/>
    </location>
</feature>
<organism evidence="2 3">
    <name type="scientific">Kytococcus aerolatus</name>
    <dbReference type="NCBI Taxonomy" id="592308"/>
    <lineage>
        <taxon>Bacteria</taxon>
        <taxon>Bacillati</taxon>
        <taxon>Actinomycetota</taxon>
        <taxon>Actinomycetes</taxon>
        <taxon>Micrococcales</taxon>
        <taxon>Kytococcaceae</taxon>
        <taxon>Kytococcus</taxon>
    </lineage>
</organism>
<dbReference type="EMBL" id="FYEZ01000004">
    <property type="protein sequence ID" value="SNC74290.1"/>
    <property type="molecule type" value="Genomic_DNA"/>
</dbReference>
<keyword evidence="3" id="KW-1185">Reference proteome</keyword>
<protein>
    <submittedName>
        <fullName evidence="2">Uncharacterized protein</fullName>
    </submittedName>
</protein>
<accession>A0A212U817</accession>
<gene>
    <name evidence="2" type="ORF">SAMN05445756_2208</name>
</gene>
<sequence length="86" mass="8847">MRVRLTGMSDNAVETTAAASAVAASAEATGATQATDDGLPRERRLSPLAHALVFVLLGMILSAVLVGIWPLMEILANDVPTPHPAG</sequence>
<keyword evidence="1" id="KW-1133">Transmembrane helix</keyword>
<reference evidence="2 3" key="1">
    <citation type="submission" date="2017-06" db="EMBL/GenBank/DDBJ databases">
        <authorList>
            <person name="Kim H.J."/>
            <person name="Triplett B.A."/>
        </authorList>
    </citation>
    <scope>NUCLEOTIDE SEQUENCE [LARGE SCALE GENOMIC DNA]</scope>
    <source>
        <strain evidence="2 3">DSM 22179</strain>
    </source>
</reference>
<dbReference type="AlphaFoldDB" id="A0A212U817"/>
<evidence type="ECO:0000313" key="3">
    <source>
        <dbReference type="Proteomes" id="UP000198122"/>
    </source>
</evidence>
<proteinExistence type="predicted"/>
<dbReference type="Proteomes" id="UP000198122">
    <property type="component" value="Unassembled WGS sequence"/>
</dbReference>
<evidence type="ECO:0000313" key="2">
    <source>
        <dbReference type="EMBL" id="SNC74290.1"/>
    </source>
</evidence>
<evidence type="ECO:0000256" key="1">
    <source>
        <dbReference type="SAM" id="Phobius"/>
    </source>
</evidence>
<name>A0A212U817_9MICO</name>
<keyword evidence="1" id="KW-0812">Transmembrane</keyword>
<keyword evidence="1" id="KW-0472">Membrane</keyword>